<name>A0AA41SHX4_PAPNU</name>
<proteinExistence type="predicted"/>
<protein>
    <submittedName>
        <fullName evidence="2">Uncharacterized protein</fullName>
    </submittedName>
</protein>
<evidence type="ECO:0000313" key="3">
    <source>
        <dbReference type="Proteomes" id="UP001177140"/>
    </source>
</evidence>
<feature type="compositionally biased region" description="Basic residues" evidence="1">
    <location>
        <begin position="42"/>
        <end position="51"/>
    </location>
</feature>
<gene>
    <name evidence="2" type="ORF">MKW94_019866</name>
</gene>
<comment type="caution">
    <text evidence="2">The sequence shown here is derived from an EMBL/GenBank/DDBJ whole genome shotgun (WGS) entry which is preliminary data.</text>
</comment>
<keyword evidence="3" id="KW-1185">Reference proteome</keyword>
<evidence type="ECO:0000313" key="2">
    <source>
        <dbReference type="EMBL" id="MCL7036912.1"/>
    </source>
</evidence>
<organism evidence="2 3">
    <name type="scientific">Papaver nudicaule</name>
    <name type="common">Iceland poppy</name>
    <dbReference type="NCBI Taxonomy" id="74823"/>
    <lineage>
        <taxon>Eukaryota</taxon>
        <taxon>Viridiplantae</taxon>
        <taxon>Streptophyta</taxon>
        <taxon>Embryophyta</taxon>
        <taxon>Tracheophyta</taxon>
        <taxon>Spermatophyta</taxon>
        <taxon>Magnoliopsida</taxon>
        <taxon>Ranunculales</taxon>
        <taxon>Papaveraceae</taxon>
        <taxon>Papaveroideae</taxon>
        <taxon>Papaver</taxon>
    </lineage>
</organism>
<dbReference type="Proteomes" id="UP001177140">
    <property type="component" value="Unassembled WGS sequence"/>
</dbReference>
<accession>A0AA41SHX4</accession>
<evidence type="ECO:0000256" key="1">
    <source>
        <dbReference type="SAM" id="MobiDB-lite"/>
    </source>
</evidence>
<feature type="region of interest" description="Disordered" evidence="1">
    <location>
        <begin position="34"/>
        <end position="53"/>
    </location>
</feature>
<reference evidence="2" key="1">
    <citation type="submission" date="2022-03" db="EMBL/GenBank/DDBJ databases">
        <title>A functionally conserved STORR gene fusion in Papaver species that diverged 16.8 million years ago.</title>
        <authorList>
            <person name="Catania T."/>
        </authorList>
    </citation>
    <scope>NUCLEOTIDE SEQUENCE</scope>
    <source>
        <strain evidence="2">S-191538</strain>
    </source>
</reference>
<dbReference type="EMBL" id="JAJJMA010173490">
    <property type="protein sequence ID" value="MCL7036912.1"/>
    <property type="molecule type" value="Genomic_DNA"/>
</dbReference>
<sequence>MHNRVGNFVPDVDESVPKKVRLLKELDLVELGPSKSDERCAKKPKRLSKGKASKDKRDFFKNFRTNLQITKQDTNAVNDFTNQGDGGTIGSLLNSADFTILLEPEGVLGTD</sequence>
<feature type="non-terminal residue" evidence="2">
    <location>
        <position position="111"/>
    </location>
</feature>
<dbReference type="AlphaFoldDB" id="A0AA41SHX4"/>